<proteinExistence type="inferred from homology"/>
<comment type="caution">
    <text evidence="9">The sequence shown here is derived from an EMBL/GenBank/DDBJ whole genome shotgun (WGS) entry which is preliminary data.</text>
</comment>
<evidence type="ECO:0000256" key="7">
    <source>
        <dbReference type="SAM" id="MobiDB-lite"/>
    </source>
</evidence>
<keyword evidence="5 6" id="KW-0456">Lyase</keyword>
<dbReference type="Proteomes" id="UP001500831">
    <property type="component" value="Unassembled WGS sequence"/>
</dbReference>
<dbReference type="CDD" id="cd00534">
    <property type="entry name" value="DHNA_DHNTPE"/>
    <property type="match status" value="1"/>
</dbReference>
<dbReference type="EC" id="4.1.2.25" evidence="6"/>
<dbReference type="Gene3D" id="3.30.1130.10">
    <property type="match status" value="1"/>
</dbReference>
<feature type="region of interest" description="Disordered" evidence="7">
    <location>
        <begin position="1"/>
        <end position="87"/>
    </location>
</feature>
<evidence type="ECO:0000256" key="2">
    <source>
        <dbReference type="ARBA" id="ARBA00005013"/>
    </source>
</evidence>
<comment type="pathway">
    <text evidence="2 6">Cofactor biosynthesis; tetrahydrofolate biosynthesis; 2-amino-4-hydroxy-6-hydroxymethyl-7,8-dihydropteridine diphosphate from 7,8-dihydroneopterin triphosphate: step 3/4.</text>
</comment>
<dbReference type="InterPro" id="IPR006156">
    <property type="entry name" value="Dihydroneopterin_aldolase"/>
</dbReference>
<evidence type="ECO:0000313" key="10">
    <source>
        <dbReference type="Proteomes" id="UP001500831"/>
    </source>
</evidence>
<evidence type="ECO:0000256" key="1">
    <source>
        <dbReference type="ARBA" id="ARBA00001353"/>
    </source>
</evidence>
<dbReference type="EMBL" id="BAAAVI010000001">
    <property type="protein sequence ID" value="GAA2845206.1"/>
    <property type="molecule type" value="Genomic_DNA"/>
</dbReference>
<dbReference type="InterPro" id="IPR043133">
    <property type="entry name" value="GTP-CH-I_C/QueF"/>
</dbReference>
<gene>
    <name evidence="9" type="ORF">GCM10010517_01570</name>
</gene>
<dbReference type="PANTHER" id="PTHR42844:SF1">
    <property type="entry name" value="DIHYDRONEOPTERIN ALDOLASE 1-RELATED"/>
    <property type="match status" value="1"/>
</dbReference>
<feature type="compositionally biased region" description="Basic and acidic residues" evidence="7">
    <location>
        <begin position="25"/>
        <end position="39"/>
    </location>
</feature>
<evidence type="ECO:0000313" key="9">
    <source>
        <dbReference type="EMBL" id="GAA2845206.1"/>
    </source>
</evidence>
<accession>A0ABN3VNU6</accession>
<dbReference type="InterPro" id="IPR006157">
    <property type="entry name" value="FolB_dom"/>
</dbReference>
<evidence type="ECO:0000259" key="8">
    <source>
        <dbReference type="SMART" id="SM00905"/>
    </source>
</evidence>
<feature type="compositionally biased region" description="Basic and acidic residues" evidence="7">
    <location>
        <begin position="1"/>
        <end position="14"/>
    </location>
</feature>
<dbReference type="PANTHER" id="PTHR42844">
    <property type="entry name" value="DIHYDRONEOPTERIN ALDOLASE 1-RELATED"/>
    <property type="match status" value="1"/>
</dbReference>
<dbReference type="NCBIfam" id="TIGR00525">
    <property type="entry name" value="folB"/>
    <property type="match status" value="1"/>
</dbReference>
<dbReference type="Pfam" id="PF02152">
    <property type="entry name" value="FolB"/>
    <property type="match status" value="1"/>
</dbReference>
<keyword evidence="4 6" id="KW-0289">Folate biosynthesis</keyword>
<evidence type="ECO:0000256" key="6">
    <source>
        <dbReference type="RuleBase" id="RU362079"/>
    </source>
</evidence>
<evidence type="ECO:0000256" key="5">
    <source>
        <dbReference type="ARBA" id="ARBA00023239"/>
    </source>
</evidence>
<feature type="domain" description="Dihydroneopterin aldolase/epimerase" evidence="8">
    <location>
        <begin position="94"/>
        <end position="206"/>
    </location>
</feature>
<comment type="function">
    <text evidence="6">Catalyzes the conversion of 7,8-dihydroneopterin to 6-hydroxymethyl-7,8-dihydropterin.</text>
</comment>
<comment type="similarity">
    <text evidence="3 6">Belongs to the DHNA family.</text>
</comment>
<keyword evidence="10" id="KW-1185">Reference proteome</keyword>
<dbReference type="SMART" id="SM00905">
    <property type="entry name" value="FolB"/>
    <property type="match status" value="1"/>
</dbReference>
<reference evidence="9 10" key="1">
    <citation type="journal article" date="2019" name="Int. J. Syst. Evol. Microbiol.">
        <title>The Global Catalogue of Microorganisms (GCM) 10K type strain sequencing project: providing services to taxonomists for standard genome sequencing and annotation.</title>
        <authorList>
            <consortium name="The Broad Institute Genomics Platform"/>
            <consortium name="The Broad Institute Genome Sequencing Center for Infectious Disease"/>
            <person name="Wu L."/>
            <person name="Ma J."/>
        </authorList>
    </citation>
    <scope>NUCLEOTIDE SEQUENCE [LARGE SCALE GENOMIC DNA]</scope>
    <source>
        <strain evidence="9 10">JCM 6242</strain>
    </source>
</reference>
<sequence>MTDRTGERPGEEGARPAAGSGPHPDPARDRPQVHIHDGISDLIGDSAHDPSRQPAGPPLPGPEEELLSEPGRTVLPGPSERRLGAGPWRVPDRISLRGLRVRGRHGVLAAERELGQEFVVDVVLFLDTEPAAAGDDLTLTVHYGELAEDLARVVAGEPVNLIETLAQRLADVCLAREQVWSVEVSVHKPAAPIPLPFDDVVVTITRSRS</sequence>
<protein>
    <recommendedName>
        <fullName evidence="6">7,8-dihydroneopterin aldolase</fullName>
        <ecNumber evidence="6">4.1.2.25</ecNumber>
    </recommendedName>
</protein>
<organism evidence="9 10">
    <name type="scientific">Streptosporangium fragile</name>
    <dbReference type="NCBI Taxonomy" id="46186"/>
    <lineage>
        <taxon>Bacteria</taxon>
        <taxon>Bacillati</taxon>
        <taxon>Actinomycetota</taxon>
        <taxon>Actinomycetes</taxon>
        <taxon>Streptosporangiales</taxon>
        <taxon>Streptosporangiaceae</taxon>
        <taxon>Streptosporangium</taxon>
    </lineage>
</organism>
<comment type="catalytic activity">
    <reaction evidence="1 6">
        <text>7,8-dihydroneopterin = 6-hydroxymethyl-7,8-dihydropterin + glycolaldehyde</text>
        <dbReference type="Rhea" id="RHEA:10540"/>
        <dbReference type="ChEBI" id="CHEBI:17001"/>
        <dbReference type="ChEBI" id="CHEBI:17071"/>
        <dbReference type="ChEBI" id="CHEBI:44841"/>
        <dbReference type="EC" id="4.1.2.25"/>
    </reaction>
</comment>
<evidence type="ECO:0000256" key="4">
    <source>
        <dbReference type="ARBA" id="ARBA00022909"/>
    </source>
</evidence>
<dbReference type="NCBIfam" id="TIGR00526">
    <property type="entry name" value="folB_dom"/>
    <property type="match status" value="1"/>
</dbReference>
<evidence type="ECO:0000256" key="3">
    <source>
        <dbReference type="ARBA" id="ARBA00005708"/>
    </source>
</evidence>
<dbReference type="SUPFAM" id="SSF55620">
    <property type="entry name" value="Tetrahydrobiopterin biosynthesis enzymes-like"/>
    <property type="match status" value="1"/>
</dbReference>
<name>A0ABN3VNU6_9ACTN</name>